<dbReference type="GO" id="GO:0032259">
    <property type="term" value="P:methylation"/>
    <property type="evidence" value="ECO:0007669"/>
    <property type="project" value="UniProtKB-KW"/>
</dbReference>
<accession>A0A1A8LYI8</accession>
<name>A0A1A8LYI8_9TELE</name>
<dbReference type="EMBL" id="HAEF01010006">
    <property type="protein sequence ID" value="SBR49578.1"/>
    <property type="molecule type" value="Transcribed_RNA"/>
</dbReference>
<keyword evidence="2" id="KW-0489">Methyltransferase</keyword>
<evidence type="ECO:0000313" key="2">
    <source>
        <dbReference type="EMBL" id="SBR49578.1"/>
    </source>
</evidence>
<keyword evidence="2" id="KW-0808">Transferase</keyword>
<reference evidence="2" key="1">
    <citation type="submission" date="2016-05" db="EMBL/GenBank/DDBJ databases">
        <authorList>
            <person name="Lavstsen T."/>
            <person name="Jespersen J.S."/>
        </authorList>
    </citation>
    <scope>NUCLEOTIDE SEQUENCE</scope>
    <source>
        <tissue evidence="2">Brain</tissue>
    </source>
</reference>
<sequence>VTSGFKVVTEKQNNSDVSTCRSGMRSVATTSSLRHLEAY</sequence>
<evidence type="ECO:0000256" key="1">
    <source>
        <dbReference type="SAM" id="MobiDB-lite"/>
    </source>
</evidence>
<feature type="non-terminal residue" evidence="2">
    <location>
        <position position="1"/>
    </location>
</feature>
<protein>
    <submittedName>
        <fullName evidence="2">Leucine carboxyl methyltransferase 2</fullName>
    </submittedName>
</protein>
<proteinExistence type="predicted"/>
<dbReference type="AlphaFoldDB" id="A0A1A8LYI8"/>
<organism evidence="2">
    <name type="scientific">Nothobranchius pienaari</name>
    <dbReference type="NCBI Taxonomy" id="704102"/>
    <lineage>
        <taxon>Eukaryota</taxon>
        <taxon>Metazoa</taxon>
        <taxon>Chordata</taxon>
        <taxon>Craniata</taxon>
        <taxon>Vertebrata</taxon>
        <taxon>Euteleostomi</taxon>
        <taxon>Actinopterygii</taxon>
        <taxon>Neopterygii</taxon>
        <taxon>Teleostei</taxon>
        <taxon>Neoteleostei</taxon>
        <taxon>Acanthomorphata</taxon>
        <taxon>Ovalentaria</taxon>
        <taxon>Atherinomorphae</taxon>
        <taxon>Cyprinodontiformes</taxon>
        <taxon>Nothobranchiidae</taxon>
        <taxon>Nothobranchius</taxon>
    </lineage>
</organism>
<feature type="non-terminal residue" evidence="2">
    <location>
        <position position="39"/>
    </location>
</feature>
<gene>
    <name evidence="2" type="primary">LCMT2</name>
</gene>
<feature type="region of interest" description="Disordered" evidence="1">
    <location>
        <begin position="1"/>
        <end position="20"/>
    </location>
</feature>
<feature type="compositionally biased region" description="Polar residues" evidence="1">
    <location>
        <begin position="10"/>
        <end position="20"/>
    </location>
</feature>
<dbReference type="GO" id="GO:0008168">
    <property type="term" value="F:methyltransferase activity"/>
    <property type="evidence" value="ECO:0007669"/>
    <property type="project" value="UniProtKB-KW"/>
</dbReference>
<reference evidence="2" key="2">
    <citation type="submission" date="2016-06" db="EMBL/GenBank/DDBJ databases">
        <title>The genome of a short-lived fish provides insights into sex chromosome evolution and the genetic control of aging.</title>
        <authorList>
            <person name="Reichwald K."/>
            <person name="Felder M."/>
            <person name="Petzold A."/>
            <person name="Koch P."/>
            <person name="Groth M."/>
            <person name="Platzer M."/>
        </authorList>
    </citation>
    <scope>NUCLEOTIDE SEQUENCE</scope>
    <source>
        <tissue evidence="2">Brain</tissue>
    </source>
</reference>